<organism evidence="4 5">
    <name type="scientific">Litoribacillus peritrichatus</name>
    <dbReference type="NCBI Taxonomy" id="718191"/>
    <lineage>
        <taxon>Bacteria</taxon>
        <taxon>Pseudomonadati</taxon>
        <taxon>Pseudomonadota</taxon>
        <taxon>Gammaproteobacteria</taxon>
        <taxon>Oceanospirillales</taxon>
        <taxon>Oceanospirillaceae</taxon>
        <taxon>Litoribacillus</taxon>
    </lineage>
</organism>
<dbReference type="Proteomes" id="UP001501565">
    <property type="component" value="Unassembled WGS sequence"/>
</dbReference>
<evidence type="ECO:0000256" key="1">
    <source>
        <dbReference type="ARBA" id="ARBA00023266"/>
    </source>
</evidence>
<keyword evidence="2" id="KW-0808">Transferase</keyword>
<proteinExistence type="inferred from homology"/>
<name>A0ABP7M5G1_9GAMM</name>
<dbReference type="SUPFAM" id="SSF52821">
    <property type="entry name" value="Rhodanese/Cell cycle control phosphatase"/>
    <property type="match status" value="1"/>
</dbReference>
<dbReference type="InterPro" id="IPR036873">
    <property type="entry name" value="Rhodanese-like_dom_sf"/>
</dbReference>
<protein>
    <recommendedName>
        <fullName evidence="2">tRNA 2-selenouridine synthase</fullName>
        <ecNumber evidence="2">2.9.1.3</ecNumber>
    </recommendedName>
</protein>
<dbReference type="EMBL" id="BAABBN010000004">
    <property type="protein sequence ID" value="GAA3915095.1"/>
    <property type="molecule type" value="Genomic_DNA"/>
</dbReference>
<reference evidence="5" key="1">
    <citation type="journal article" date="2019" name="Int. J. Syst. Evol. Microbiol.">
        <title>The Global Catalogue of Microorganisms (GCM) 10K type strain sequencing project: providing services to taxonomists for standard genome sequencing and annotation.</title>
        <authorList>
            <consortium name="The Broad Institute Genomics Platform"/>
            <consortium name="The Broad Institute Genome Sequencing Center for Infectious Disease"/>
            <person name="Wu L."/>
            <person name="Ma J."/>
        </authorList>
    </citation>
    <scope>NUCLEOTIDE SEQUENCE [LARGE SCALE GENOMIC DNA]</scope>
    <source>
        <strain evidence="5">JCM 17551</strain>
    </source>
</reference>
<dbReference type="PANTHER" id="PTHR30401:SF0">
    <property type="entry name" value="TRNA 2-SELENOURIDINE SYNTHASE"/>
    <property type="match status" value="1"/>
</dbReference>
<dbReference type="EC" id="2.9.1.3" evidence="2"/>
<comment type="similarity">
    <text evidence="2">Belongs to the SelU family.</text>
</comment>
<dbReference type="NCBIfam" id="TIGR03167">
    <property type="entry name" value="tRNA_sel_U_synt"/>
    <property type="match status" value="1"/>
</dbReference>
<dbReference type="Gene3D" id="3.40.250.10">
    <property type="entry name" value="Rhodanese-like domain"/>
    <property type="match status" value="1"/>
</dbReference>
<evidence type="ECO:0000313" key="5">
    <source>
        <dbReference type="Proteomes" id="UP001501565"/>
    </source>
</evidence>
<sequence>MRNDTDDYRYLFLNDIPLMDVRAPIEFEKGAFPTSINKPILDNEQRQLIGTRYKEQGQDSAIELGWQLATEEIQRQRVSSWKEFTDAQPEGYLYCFRGGLRSRLTQKMLKEAGIQYPLIKGGYKALRRFLIDELENNIQALDFVLLSGKTGSGKTRVLKQVTKHVDLEGLAKHRGSSFGHTLEKQPAQINFENELSIQFMKKRNSGIQRLMLEDEGRLIGRVALPDSLQLKMKQASPMVKLDTTLEERIEIGIEDYVLDLLPKHKALHGEELAIQSYGETLLHNLTRIRKRLGNERYGELHDQFSQAIRTLQNQNSTKDFEAPIARLLTDYYDPMYEYQFSKREGKVLFQGDKQSVIDWTNHNL</sequence>
<evidence type="ECO:0000256" key="2">
    <source>
        <dbReference type="HAMAP-Rule" id="MF_01622"/>
    </source>
</evidence>
<dbReference type="PANTHER" id="PTHR30401">
    <property type="entry name" value="TRNA 2-SELENOURIDINE SYNTHASE"/>
    <property type="match status" value="1"/>
</dbReference>
<dbReference type="NCBIfam" id="NF008750">
    <property type="entry name" value="PRK11784.1-2"/>
    <property type="match status" value="1"/>
</dbReference>
<comment type="catalytic activity">
    <reaction evidence="2">
        <text>5-methylaminomethyl-2-thiouridine(34) in tRNA + selenophosphate + (2E)-geranyl diphosphate + H2O + H(+) = 5-methylaminomethyl-2-selenouridine(34) in tRNA + (2E)-thiogeraniol + phosphate + diphosphate</text>
        <dbReference type="Rhea" id="RHEA:42716"/>
        <dbReference type="Rhea" id="RHEA-COMP:10195"/>
        <dbReference type="Rhea" id="RHEA-COMP:10196"/>
        <dbReference type="ChEBI" id="CHEBI:15377"/>
        <dbReference type="ChEBI" id="CHEBI:15378"/>
        <dbReference type="ChEBI" id="CHEBI:16144"/>
        <dbReference type="ChEBI" id="CHEBI:33019"/>
        <dbReference type="ChEBI" id="CHEBI:43474"/>
        <dbReference type="ChEBI" id="CHEBI:58057"/>
        <dbReference type="ChEBI" id="CHEBI:74455"/>
        <dbReference type="ChEBI" id="CHEBI:82743"/>
        <dbReference type="ChEBI" id="CHEBI:143703"/>
        <dbReference type="EC" id="2.9.1.3"/>
    </reaction>
</comment>
<comment type="subunit">
    <text evidence="2">Monomer.</text>
</comment>
<keyword evidence="5" id="KW-1185">Reference proteome</keyword>
<dbReference type="InterPro" id="IPR001763">
    <property type="entry name" value="Rhodanese-like_dom"/>
</dbReference>
<keyword evidence="1 2" id="KW-0711">Selenium</keyword>
<comment type="function">
    <text evidence="2">Involved in the post-transcriptional modification of the uridine at the wobble position (U34) of tRNA(Lys), tRNA(Glu) and tRNA(Gln). Catalyzes the conversion of 2-thiouridine (S2U-RNA) to 2-selenouridine (Se2U-RNA). Acts in a two-step process involving geranylation of 2-thiouridine (S2U) to S-geranyl-2-thiouridine (geS2U) and subsequent selenation of the latter derivative to 2-selenouridine (Se2U) in the tRNA chain.</text>
</comment>
<dbReference type="InterPro" id="IPR017582">
    <property type="entry name" value="SelU"/>
</dbReference>
<dbReference type="NCBIfam" id="NF008751">
    <property type="entry name" value="PRK11784.1-3"/>
    <property type="match status" value="1"/>
</dbReference>
<comment type="catalytic activity">
    <reaction evidence="2">
        <text>5-methylaminomethyl-S-(2E)-geranyl-thiouridine(34) in tRNA + selenophosphate + H(+) = 5-methylaminomethyl-2-(Se-phospho)selenouridine(34) in tRNA + (2E)-thiogeraniol</text>
        <dbReference type="Rhea" id="RHEA:60172"/>
        <dbReference type="Rhea" id="RHEA-COMP:14654"/>
        <dbReference type="Rhea" id="RHEA-COMP:15523"/>
        <dbReference type="ChEBI" id="CHEBI:15378"/>
        <dbReference type="ChEBI" id="CHEBI:16144"/>
        <dbReference type="ChEBI" id="CHEBI:140632"/>
        <dbReference type="ChEBI" id="CHEBI:143702"/>
        <dbReference type="ChEBI" id="CHEBI:143703"/>
    </reaction>
</comment>
<dbReference type="PROSITE" id="PS50206">
    <property type="entry name" value="RHODANESE_3"/>
    <property type="match status" value="1"/>
</dbReference>
<dbReference type="RefSeq" id="WP_344795553.1">
    <property type="nucleotide sequence ID" value="NZ_BAABBN010000004.1"/>
</dbReference>
<dbReference type="InterPro" id="IPR058840">
    <property type="entry name" value="AAA_SelU"/>
</dbReference>
<feature type="active site" description="S-selanylcysteine intermediate" evidence="2">
    <location>
        <position position="95"/>
    </location>
</feature>
<dbReference type="SMART" id="SM00450">
    <property type="entry name" value="RHOD"/>
    <property type="match status" value="1"/>
</dbReference>
<comment type="catalytic activity">
    <reaction evidence="2">
        <text>5-methylaminomethyl-2-(Se-phospho)selenouridine(34) in tRNA + H2O = 5-methylaminomethyl-2-selenouridine(34) in tRNA + phosphate</text>
        <dbReference type="Rhea" id="RHEA:60176"/>
        <dbReference type="Rhea" id="RHEA-COMP:10196"/>
        <dbReference type="Rhea" id="RHEA-COMP:15523"/>
        <dbReference type="ChEBI" id="CHEBI:15377"/>
        <dbReference type="ChEBI" id="CHEBI:43474"/>
        <dbReference type="ChEBI" id="CHEBI:82743"/>
        <dbReference type="ChEBI" id="CHEBI:143702"/>
    </reaction>
</comment>
<comment type="catalytic activity">
    <reaction evidence="2">
        <text>5-methylaminomethyl-2-thiouridine(34) in tRNA + (2E)-geranyl diphosphate = 5-methylaminomethyl-S-(2E)-geranyl-thiouridine(34) in tRNA + diphosphate</text>
        <dbReference type="Rhea" id="RHEA:14085"/>
        <dbReference type="Rhea" id="RHEA-COMP:10195"/>
        <dbReference type="Rhea" id="RHEA-COMP:14654"/>
        <dbReference type="ChEBI" id="CHEBI:33019"/>
        <dbReference type="ChEBI" id="CHEBI:58057"/>
        <dbReference type="ChEBI" id="CHEBI:74455"/>
        <dbReference type="ChEBI" id="CHEBI:140632"/>
    </reaction>
</comment>
<feature type="domain" description="Rhodanese" evidence="3">
    <location>
        <begin position="12"/>
        <end position="135"/>
    </location>
</feature>
<evidence type="ECO:0000313" key="4">
    <source>
        <dbReference type="EMBL" id="GAA3915095.1"/>
    </source>
</evidence>
<gene>
    <name evidence="4" type="primary">mnmH</name>
    <name evidence="2" type="synonym">selU</name>
    <name evidence="4" type="ORF">GCM10022277_07080</name>
</gene>
<comment type="caution">
    <text evidence="4">The sequence shown here is derived from an EMBL/GenBank/DDBJ whole genome shotgun (WGS) entry which is preliminary data.</text>
</comment>
<dbReference type="Pfam" id="PF26341">
    <property type="entry name" value="AAA_SelU"/>
    <property type="match status" value="1"/>
</dbReference>
<accession>A0ABP7M5G1</accession>
<evidence type="ECO:0000259" key="3">
    <source>
        <dbReference type="PROSITE" id="PS50206"/>
    </source>
</evidence>
<dbReference type="HAMAP" id="MF_01622">
    <property type="entry name" value="tRNA_sel_U_synth"/>
    <property type="match status" value="1"/>
</dbReference>